<dbReference type="Gene3D" id="1.20.1260.10">
    <property type="match status" value="1"/>
</dbReference>
<reference evidence="5" key="1">
    <citation type="submission" date="2017-08" db="EMBL/GenBank/DDBJ databases">
        <authorList>
            <person name="Varghese N."/>
            <person name="Submissions S."/>
        </authorList>
    </citation>
    <scope>NUCLEOTIDE SEQUENCE [LARGE SCALE GENOMIC DNA]</scope>
    <source>
        <strain evidence="5">DSM 4725</strain>
    </source>
</reference>
<dbReference type="CDD" id="cd01043">
    <property type="entry name" value="DPS"/>
    <property type="match status" value="1"/>
</dbReference>
<name>A0A285VLN4_9ACTN</name>
<evidence type="ECO:0000259" key="3">
    <source>
        <dbReference type="Pfam" id="PF00210"/>
    </source>
</evidence>
<proteinExistence type="inferred from homology"/>
<organism evidence="4 5">
    <name type="scientific">Blastococcus aggregatus</name>
    <dbReference type="NCBI Taxonomy" id="38502"/>
    <lineage>
        <taxon>Bacteria</taxon>
        <taxon>Bacillati</taxon>
        <taxon>Actinomycetota</taxon>
        <taxon>Actinomycetes</taxon>
        <taxon>Geodermatophilales</taxon>
        <taxon>Geodermatophilaceae</taxon>
        <taxon>Blastococcus</taxon>
    </lineage>
</organism>
<dbReference type="PRINTS" id="PR01346">
    <property type="entry name" value="HELNAPAPROT"/>
</dbReference>
<dbReference type="InterPro" id="IPR002177">
    <property type="entry name" value="DPS_DNA-bd"/>
</dbReference>
<dbReference type="PANTHER" id="PTHR42932">
    <property type="entry name" value="GENERAL STRESS PROTEIN 20U"/>
    <property type="match status" value="1"/>
</dbReference>
<feature type="domain" description="Ferritin/DPS" evidence="3">
    <location>
        <begin position="18"/>
        <end position="152"/>
    </location>
</feature>
<dbReference type="GO" id="GO:0008199">
    <property type="term" value="F:ferric iron binding"/>
    <property type="evidence" value="ECO:0007669"/>
    <property type="project" value="InterPro"/>
</dbReference>
<comment type="similarity">
    <text evidence="1 2">Belongs to the Dps family.</text>
</comment>
<accession>A0A285VLN4</accession>
<sequence length="157" mass="17631">MALIKSPLPENVQKIAGEALQGTLVDLSELSLIAKQVHWTIVGRNFRSIHLQLDDVVDTARQFTDVAAERAAAIGVLPDGLIDALRTQSRVAQPPVEWIPAEDAIAFFVDVFDQMVARMRERIDATEEDPVTQDLLIEITAALEKHYWMWQAENQSR</sequence>
<dbReference type="Proteomes" id="UP000219435">
    <property type="component" value="Unassembled WGS sequence"/>
</dbReference>
<dbReference type="InterPro" id="IPR008331">
    <property type="entry name" value="Ferritin_DPS_dom"/>
</dbReference>
<evidence type="ECO:0000256" key="1">
    <source>
        <dbReference type="ARBA" id="ARBA00009497"/>
    </source>
</evidence>
<keyword evidence="4" id="KW-0238">DNA-binding</keyword>
<dbReference type="EMBL" id="OBQI01000009">
    <property type="protein sequence ID" value="SOC53491.1"/>
    <property type="molecule type" value="Genomic_DNA"/>
</dbReference>
<dbReference type="RefSeq" id="WP_097197194.1">
    <property type="nucleotide sequence ID" value="NZ_OBQI01000009.1"/>
</dbReference>
<dbReference type="PIRSF" id="PIRSF005900">
    <property type="entry name" value="Dps"/>
    <property type="match status" value="1"/>
</dbReference>
<dbReference type="AlphaFoldDB" id="A0A285VLN4"/>
<dbReference type="Pfam" id="PF00210">
    <property type="entry name" value="Ferritin"/>
    <property type="match status" value="1"/>
</dbReference>
<dbReference type="PANTHER" id="PTHR42932:SF2">
    <property type="entry name" value="DNA PROTECTION DURING STARVATION PROTEIN 1"/>
    <property type="match status" value="1"/>
</dbReference>
<dbReference type="GO" id="GO:0003677">
    <property type="term" value="F:DNA binding"/>
    <property type="evidence" value="ECO:0007669"/>
    <property type="project" value="UniProtKB-KW"/>
</dbReference>
<keyword evidence="5" id="KW-1185">Reference proteome</keyword>
<dbReference type="InterPro" id="IPR009078">
    <property type="entry name" value="Ferritin-like_SF"/>
</dbReference>
<evidence type="ECO:0000313" key="5">
    <source>
        <dbReference type="Proteomes" id="UP000219435"/>
    </source>
</evidence>
<protein>
    <submittedName>
        <fullName evidence="4">Starvation-inducible DNA-binding protein</fullName>
    </submittedName>
</protein>
<gene>
    <name evidence="4" type="ORF">SAMN05660748_4466</name>
</gene>
<dbReference type="SUPFAM" id="SSF47240">
    <property type="entry name" value="Ferritin-like"/>
    <property type="match status" value="1"/>
</dbReference>
<evidence type="ECO:0000256" key="2">
    <source>
        <dbReference type="RuleBase" id="RU003875"/>
    </source>
</evidence>
<evidence type="ECO:0000313" key="4">
    <source>
        <dbReference type="EMBL" id="SOC53491.1"/>
    </source>
</evidence>
<dbReference type="InterPro" id="IPR012347">
    <property type="entry name" value="Ferritin-like"/>
</dbReference>
<dbReference type="OrthoDB" id="9797687at2"/>